<protein>
    <submittedName>
        <fullName evidence="1">Uncharacterized protein</fullName>
    </submittedName>
</protein>
<reference evidence="1" key="1">
    <citation type="submission" date="2021-12" db="EMBL/GenBank/DDBJ databases">
        <title>Comparative genomics, transcriptomics and evolutionary studies reveal genomic signatures of adaptation to plant cell wall in hemibiotrophic fungi.</title>
        <authorList>
            <consortium name="DOE Joint Genome Institute"/>
            <person name="Baroncelli R."/>
            <person name="Diaz J.F."/>
            <person name="Benocci T."/>
            <person name="Peng M."/>
            <person name="Battaglia E."/>
            <person name="Haridas S."/>
            <person name="Andreopoulos W."/>
            <person name="Labutti K."/>
            <person name="Pangilinan J."/>
            <person name="Floch G.L."/>
            <person name="Makela M.R."/>
            <person name="Henrissat B."/>
            <person name="Grigoriev I.V."/>
            <person name="Crouch J.A."/>
            <person name="De Vries R.P."/>
            <person name="Sukno S.A."/>
            <person name="Thon M.R."/>
        </authorList>
    </citation>
    <scope>NUCLEOTIDE SEQUENCE</scope>
    <source>
        <strain evidence="1">CBS 112980</strain>
    </source>
</reference>
<gene>
    <name evidence="1" type="ORF">BDZ83DRAFT_457956</name>
</gene>
<dbReference type="RefSeq" id="XP_060361641.1">
    <property type="nucleotide sequence ID" value="XM_060503209.1"/>
</dbReference>
<keyword evidence="2" id="KW-1185">Reference proteome</keyword>
<evidence type="ECO:0000313" key="1">
    <source>
        <dbReference type="EMBL" id="KAK1720130.1"/>
    </source>
</evidence>
<organism evidence="1 2">
    <name type="scientific">Glomerella acutata</name>
    <name type="common">Colletotrichum acutatum</name>
    <dbReference type="NCBI Taxonomy" id="27357"/>
    <lineage>
        <taxon>Eukaryota</taxon>
        <taxon>Fungi</taxon>
        <taxon>Dikarya</taxon>
        <taxon>Ascomycota</taxon>
        <taxon>Pezizomycotina</taxon>
        <taxon>Sordariomycetes</taxon>
        <taxon>Hypocreomycetidae</taxon>
        <taxon>Glomerellales</taxon>
        <taxon>Glomerellaceae</taxon>
        <taxon>Colletotrichum</taxon>
        <taxon>Colletotrichum acutatum species complex</taxon>
    </lineage>
</organism>
<evidence type="ECO:0000313" key="2">
    <source>
        <dbReference type="Proteomes" id="UP001244207"/>
    </source>
</evidence>
<dbReference type="Proteomes" id="UP001244207">
    <property type="component" value="Unassembled WGS sequence"/>
</dbReference>
<comment type="caution">
    <text evidence="1">The sequence shown here is derived from an EMBL/GenBank/DDBJ whole genome shotgun (WGS) entry which is preliminary data.</text>
</comment>
<name>A0AAD8UHJ5_GLOAC</name>
<dbReference type="GeneID" id="85387108"/>
<dbReference type="AlphaFoldDB" id="A0AAD8UHJ5"/>
<sequence>MEPYFRLFSAEESASGLEPSWHPISQESLMAPPVTTVTVRVEALDSWEKLWVELNRYCVANTSTDPNRPRAKDAQLEVTTAGSFLTTHEYISVVHPWLMGMRERILDALRKLERQAGEVLWTPEAILAVHLFDGPIRIGTEDG</sequence>
<accession>A0AAD8UHJ5</accession>
<proteinExistence type="predicted"/>
<dbReference type="EMBL" id="JAHMHS010000093">
    <property type="protein sequence ID" value="KAK1720130.1"/>
    <property type="molecule type" value="Genomic_DNA"/>
</dbReference>